<evidence type="ECO:0000256" key="3">
    <source>
        <dbReference type="ARBA" id="ARBA00022692"/>
    </source>
</evidence>
<feature type="transmembrane region" description="Helical" evidence="6">
    <location>
        <begin position="284"/>
        <end position="308"/>
    </location>
</feature>
<feature type="transmembrane region" description="Helical" evidence="6">
    <location>
        <begin position="364"/>
        <end position="381"/>
    </location>
</feature>
<feature type="transmembrane region" description="Helical" evidence="6">
    <location>
        <begin position="338"/>
        <end position="358"/>
    </location>
</feature>
<dbReference type="InterPro" id="IPR050367">
    <property type="entry name" value="APC_superfamily"/>
</dbReference>
<evidence type="ECO:0000313" key="7">
    <source>
        <dbReference type="EMBL" id="MCI0752511.1"/>
    </source>
</evidence>
<dbReference type="Gene3D" id="1.20.1740.10">
    <property type="entry name" value="Amino acid/polyamine transporter I"/>
    <property type="match status" value="1"/>
</dbReference>
<comment type="subcellular location">
    <subcellularLocation>
        <location evidence="1">Cell membrane</location>
        <topology evidence="1">Multi-pass membrane protein</topology>
    </subcellularLocation>
</comment>
<evidence type="ECO:0000256" key="5">
    <source>
        <dbReference type="ARBA" id="ARBA00023136"/>
    </source>
</evidence>
<dbReference type="RefSeq" id="WP_120006537.1">
    <property type="nucleotide sequence ID" value="NZ_JALBUU010000004.1"/>
</dbReference>
<dbReference type="Pfam" id="PF13520">
    <property type="entry name" value="AA_permease_2"/>
    <property type="match status" value="1"/>
</dbReference>
<protein>
    <submittedName>
        <fullName evidence="7">Amino acid permease</fullName>
    </submittedName>
</protein>
<evidence type="ECO:0000256" key="2">
    <source>
        <dbReference type="ARBA" id="ARBA00022475"/>
    </source>
</evidence>
<dbReference type="InterPro" id="IPR002293">
    <property type="entry name" value="AA/rel_permease1"/>
</dbReference>
<feature type="transmembrane region" description="Helical" evidence="6">
    <location>
        <begin position="93"/>
        <end position="112"/>
    </location>
</feature>
<gene>
    <name evidence="7" type="ORF">MON41_01870</name>
</gene>
<keyword evidence="3 6" id="KW-0812">Transmembrane</keyword>
<organism evidence="7 8">
    <name type="scientific">Teichococcus vastitatis</name>
    <dbReference type="NCBI Taxonomy" id="2307076"/>
    <lineage>
        <taxon>Bacteria</taxon>
        <taxon>Pseudomonadati</taxon>
        <taxon>Pseudomonadota</taxon>
        <taxon>Alphaproteobacteria</taxon>
        <taxon>Acetobacterales</taxon>
        <taxon>Roseomonadaceae</taxon>
        <taxon>Roseomonas</taxon>
    </lineage>
</organism>
<reference evidence="7 8" key="1">
    <citation type="submission" date="2022-03" db="EMBL/GenBank/DDBJ databases">
        <title>Complete genome analysis of Roseomonas KG 17.1 : a prolific producer of plant growth promoters.</title>
        <authorList>
            <person name="Saadouli I."/>
            <person name="Najjari A."/>
            <person name="Mosbah A."/>
            <person name="Ouzari H.I."/>
        </authorList>
    </citation>
    <scope>NUCLEOTIDE SEQUENCE [LARGE SCALE GENOMIC DNA]</scope>
    <source>
        <strain evidence="7 8">KG17-1</strain>
    </source>
</reference>
<evidence type="ECO:0000313" key="8">
    <source>
        <dbReference type="Proteomes" id="UP001201985"/>
    </source>
</evidence>
<feature type="transmembrane region" description="Helical" evidence="6">
    <location>
        <begin position="50"/>
        <end position="72"/>
    </location>
</feature>
<keyword evidence="2" id="KW-1003">Cell membrane</keyword>
<dbReference type="PANTHER" id="PTHR42770">
    <property type="entry name" value="AMINO ACID TRANSPORTER-RELATED"/>
    <property type="match status" value="1"/>
</dbReference>
<dbReference type="PIRSF" id="PIRSF006060">
    <property type="entry name" value="AA_transporter"/>
    <property type="match status" value="1"/>
</dbReference>
<dbReference type="EMBL" id="JALBUU010000004">
    <property type="protein sequence ID" value="MCI0752511.1"/>
    <property type="molecule type" value="Genomic_DNA"/>
</dbReference>
<feature type="transmembrane region" description="Helical" evidence="6">
    <location>
        <begin position="200"/>
        <end position="219"/>
    </location>
</feature>
<feature type="transmembrane region" description="Helical" evidence="6">
    <location>
        <begin position="155"/>
        <end position="180"/>
    </location>
</feature>
<keyword evidence="5 6" id="KW-0472">Membrane</keyword>
<comment type="caution">
    <text evidence="7">The sequence shown here is derived from an EMBL/GenBank/DDBJ whole genome shotgun (WGS) entry which is preliminary data.</text>
</comment>
<feature type="transmembrane region" description="Helical" evidence="6">
    <location>
        <begin position="17"/>
        <end position="38"/>
    </location>
</feature>
<sequence>MATAATAGAEPRLQRRIGLGLLMMYGLGSMLGAGIYGLVGEAARLMGSAIWLAFLVSMVAALLTGLSYATIASRYPRAGGACYVTQRAYRSPLLGYLVGLAVACSGLTSIATQANVVARNLQAAFGWQGVPVALLAAGFLLLLAGILLRGIRESLWLNAVCTVVEAFGLVLVIAVGIPYWGSASLLEWPDGPAGGTEAAGTTLLVFQGAVLTFFSFIGFEDTLNLSEEVKNPERTMPAGLILAMVTATVIYMAICVTAVSVVPWRDLAAAPAPLAEVVRRAAPWFPPLGFIGITIFAVANTALVNYVMASRLLYGMARQGLLPEAFGRVHPSRHTPHVAIGALFVIVLALAMLGNIAALASATVLLLLFVFTLVNGALIVLKRRPGEPRGAFEVPVVVPALGMLVCLALIVVRTTSGGATAPMIAGGLLLAILVLYAATARGRQAEIDRFAAGDVPS</sequence>
<evidence type="ECO:0000256" key="6">
    <source>
        <dbReference type="SAM" id="Phobius"/>
    </source>
</evidence>
<accession>A0ABS9VZP9</accession>
<evidence type="ECO:0000256" key="4">
    <source>
        <dbReference type="ARBA" id="ARBA00022989"/>
    </source>
</evidence>
<proteinExistence type="predicted"/>
<evidence type="ECO:0000256" key="1">
    <source>
        <dbReference type="ARBA" id="ARBA00004651"/>
    </source>
</evidence>
<dbReference type="PANTHER" id="PTHR42770:SF7">
    <property type="entry name" value="MEMBRANE PROTEIN"/>
    <property type="match status" value="1"/>
</dbReference>
<feature type="transmembrane region" description="Helical" evidence="6">
    <location>
        <begin position="124"/>
        <end position="148"/>
    </location>
</feature>
<name>A0ABS9VZP9_9PROT</name>
<keyword evidence="8" id="KW-1185">Reference proteome</keyword>
<dbReference type="Proteomes" id="UP001201985">
    <property type="component" value="Unassembled WGS sequence"/>
</dbReference>
<feature type="transmembrane region" description="Helical" evidence="6">
    <location>
        <begin position="418"/>
        <end position="439"/>
    </location>
</feature>
<feature type="transmembrane region" description="Helical" evidence="6">
    <location>
        <begin position="240"/>
        <end position="264"/>
    </location>
</feature>
<keyword evidence="4 6" id="KW-1133">Transmembrane helix</keyword>
<feature type="transmembrane region" description="Helical" evidence="6">
    <location>
        <begin position="393"/>
        <end position="412"/>
    </location>
</feature>